<gene>
    <name evidence="1" type="ORF">ACFSY7_16910</name>
</gene>
<dbReference type="Proteomes" id="UP001597568">
    <property type="component" value="Unassembled WGS sequence"/>
</dbReference>
<reference evidence="2" key="1">
    <citation type="journal article" date="2019" name="Int. J. Syst. Evol. Microbiol.">
        <title>The Global Catalogue of Microorganisms (GCM) 10K type strain sequencing project: providing services to taxonomists for standard genome sequencing and annotation.</title>
        <authorList>
            <consortium name="The Broad Institute Genomics Platform"/>
            <consortium name="The Broad Institute Genome Sequencing Center for Infectious Disease"/>
            <person name="Wu L."/>
            <person name="Ma J."/>
        </authorList>
    </citation>
    <scope>NUCLEOTIDE SEQUENCE [LARGE SCALE GENOMIC DNA]</scope>
    <source>
        <strain evidence="2">KCTC 33522</strain>
    </source>
</reference>
<dbReference type="EMBL" id="JBHUOR010000135">
    <property type="protein sequence ID" value="MFD2870174.1"/>
    <property type="molecule type" value="Genomic_DNA"/>
</dbReference>
<dbReference type="RefSeq" id="WP_139992948.1">
    <property type="nucleotide sequence ID" value="NZ_JBHUOR010000135.1"/>
</dbReference>
<proteinExistence type="predicted"/>
<sequence>MDENLNQVDKKLNNLTPEQKQKILDDFEDFKSYLGKQVSRGEKLGLSEETLAKGAKFVAEHLAKNEDPQNSEQNLLQELWKVTQSDEEKTTLSTLLVRLVQQ</sequence>
<comment type="caution">
    <text evidence="1">The sequence shown here is derived from an EMBL/GenBank/DDBJ whole genome shotgun (WGS) entry which is preliminary data.</text>
</comment>
<dbReference type="InterPro" id="IPR038292">
    <property type="entry name" value="YmfJ/YflH_sf"/>
</dbReference>
<accession>A0ABW5Y4C3</accession>
<evidence type="ECO:0000313" key="2">
    <source>
        <dbReference type="Proteomes" id="UP001597568"/>
    </source>
</evidence>
<dbReference type="Gene3D" id="1.10.760.20">
    <property type="entry name" value="Protein of unknown function DUF3243"/>
    <property type="match status" value="1"/>
</dbReference>
<organism evidence="1 2">
    <name type="scientific">Kurthia populi</name>
    <dbReference type="NCBI Taxonomy" id="1562132"/>
    <lineage>
        <taxon>Bacteria</taxon>
        <taxon>Bacillati</taxon>
        <taxon>Bacillota</taxon>
        <taxon>Bacilli</taxon>
        <taxon>Bacillales</taxon>
        <taxon>Caryophanaceae</taxon>
        <taxon>Kurthia</taxon>
    </lineage>
</organism>
<keyword evidence="2" id="KW-1185">Reference proteome</keyword>
<dbReference type="InterPro" id="IPR021637">
    <property type="entry name" value="DUF3243"/>
</dbReference>
<evidence type="ECO:0000313" key="1">
    <source>
        <dbReference type="EMBL" id="MFD2870174.1"/>
    </source>
</evidence>
<name>A0ABW5Y4C3_9BACL</name>
<protein>
    <submittedName>
        <fullName evidence="1">DUF3243 domain-containing protein</fullName>
    </submittedName>
</protein>
<dbReference type="Pfam" id="PF11588">
    <property type="entry name" value="DUF3243"/>
    <property type="match status" value="1"/>
</dbReference>